<dbReference type="EMBL" id="FMIA01000002">
    <property type="protein sequence ID" value="SCL65572.1"/>
    <property type="molecule type" value="Genomic_DNA"/>
</dbReference>
<proteinExistence type="predicted"/>
<dbReference type="Gene3D" id="2.20.28.160">
    <property type="match status" value="1"/>
</dbReference>
<sequence>MSACPQCGGGISVPESVQLNEILECPECRAEIEVMSVDPLLIAVAPDVDEDWGE</sequence>
<organism evidence="1 2">
    <name type="scientific">Micromonospora yangpuensis</name>
    <dbReference type="NCBI Taxonomy" id="683228"/>
    <lineage>
        <taxon>Bacteria</taxon>
        <taxon>Bacillati</taxon>
        <taxon>Actinomycetota</taxon>
        <taxon>Actinomycetes</taxon>
        <taxon>Micromonosporales</taxon>
        <taxon>Micromonosporaceae</taxon>
        <taxon>Micromonospora</taxon>
    </lineage>
</organism>
<name>A0A1C6VH14_9ACTN</name>
<dbReference type="Proteomes" id="UP000198937">
    <property type="component" value="Unassembled WGS sequence"/>
</dbReference>
<dbReference type="PANTHER" id="PTHR40393:SF1">
    <property type="entry name" value="LYSINE BIOSYNTHESIS PROTEIN-RELATED"/>
    <property type="match status" value="1"/>
</dbReference>
<dbReference type="RefSeq" id="WP_091445428.1">
    <property type="nucleotide sequence ID" value="NZ_BMMJ01000003.1"/>
</dbReference>
<gene>
    <name evidence="1" type="ORF">GA0070617_5806</name>
</gene>
<evidence type="ECO:0000313" key="1">
    <source>
        <dbReference type="EMBL" id="SCL65572.1"/>
    </source>
</evidence>
<accession>A0A1C6VH14</accession>
<dbReference type="NCBIfam" id="TIGR01206">
    <property type="entry name" value="lysW"/>
    <property type="match status" value="1"/>
</dbReference>
<dbReference type="AlphaFoldDB" id="A0A1C6VH14"/>
<protein>
    <submittedName>
        <fullName evidence="1">Alpha-aminoadipate carrier protein LysW</fullName>
    </submittedName>
</protein>
<keyword evidence="2" id="KW-1185">Reference proteome</keyword>
<dbReference type="Pfam" id="PF21344">
    <property type="entry name" value="Zn_ribbon_LysW"/>
    <property type="match status" value="1"/>
</dbReference>
<dbReference type="PANTHER" id="PTHR40393">
    <property type="entry name" value="LYSINE BIOSYNTHESIS PROTEIN-RELATED-RELATED"/>
    <property type="match status" value="1"/>
</dbReference>
<dbReference type="OrthoDB" id="2628219at2"/>
<evidence type="ECO:0000313" key="2">
    <source>
        <dbReference type="Proteomes" id="UP000198937"/>
    </source>
</evidence>
<dbReference type="InterPro" id="IPR005906">
    <property type="entry name" value="LysW"/>
</dbReference>
<reference evidence="1 2" key="1">
    <citation type="submission" date="2016-06" db="EMBL/GenBank/DDBJ databases">
        <authorList>
            <person name="Kjaerup R.B."/>
            <person name="Dalgaard T.S."/>
            <person name="Juul-Madsen H.R."/>
        </authorList>
    </citation>
    <scope>NUCLEOTIDE SEQUENCE [LARGE SCALE GENOMIC DNA]</scope>
    <source>
        <strain evidence="1 2">DSM 45577</strain>
    </source>
</reference>
<dbReference type="STRING" id="683228.GA0070617_5806"/>